<keyword evidence="9" id="KW-1133">Transmembrane helix</keyword>
<dbReference type="Proteomes" id="UP000275078">
    <property type="component" value="Unassembled WGS sequence"/>
</dbReference>
<feature type="region of interest" description="Disordered" evidence="8">
    <location>
        <begin position="229"/>
        <end position="249"/>
    </location>
</feature>
<keyword evidence="9" id="KW-0812">Transmembrane</keyword>
<evidence type="ECO:0000256" key="9">
    <source>
        <dbReference type="SAM" id="Phobius"/>
    </source>
</evidence>
<feature type="transmembrane region" description="Helical" evidence="9">
    <location>
        <begin position="1110"/>
        <end position="1130"/>
    </location>
</feature>
<dbReference type="InterPro" id="IPR035979">
    <property type="entry name" value="RBD_domain_sf"/>
</dbReference>
<protein>
    <recommendedName>
        <fullName evidence="10">RRM domain-containing protein</fullName>
    </recommendedName>
</protein>
<evidence type="ECO:0000256" key="5">
    <source>
        <dbReference type="ARBA" id="ARBA00023128"/>
    </source>
</evidence>
<dbReference type="PANTHER" id="PTHR48182">
    <property type="entry name" value="PROTEIN SERAC1"/>
    <property type="match status" value="1"/>
</dbReference>
<keyword evidence="7" id="KW-0694">RNA-binding</keyword>
<feature type="transmembrane region" description="Helical" evidence="9">
    <location>
        <begin position="1206"/>
        <end position="1235"/>
    </location>
</feature>
<keyword evidence="5" id="KW-0496">Mitochondrion</keyword>
<evidence type="ECO:0000256" key="3">
    <source>
        <dbReference type="ARBA" id="ARBA00004370"/>
    </source>
</evidence>
<dbReference type="InterPro" id="IPR052374">
    <property type="entry name" value="SERAC1"/>
</dbReference>
<evidence type="ECO:0000256" key="7">
    <source>
        <dbReference type="PROSITE-ProRule" id="PRU00176"/>
    </source>
</evidence>
<keyword evidence="6 9" id="KW-0472">Membrane</keyword>
<dbReference type="Gene3D" id="3.30.70.330">
    <property type="match status" value="1"/>
</dbReference>
<feature type="transmembrane region" description="Helical" evidence="9">
    <location>
        <begin position="1366"/>
        <end position="1387"/>
    </location>
</feature>
<feature type="domain" description="RRM" evidence="10">
    <location>
        <begin position="2"/>
        <end position="82"/>
    </location>
</feature>
<comment type="subcellular location">
    <subcellularLocation>
        <location evidence="2">Endoplasmic reticulum</location>
    </subcellularLocation>
    <subcellularLocation>
        <location evidence="3">Membrane</location>
    </subcellularLocation>
    <subcellularLocation>
        <location evidence="1">Mitochondrion</location>
    </subcellularLocation>
</comment>
<dbReference type="InterPro" id="IPR012677">
    <property type="entry name" value="Nucleotide-bd_a/b_plait_sf"/>
</dbReference>
<dbReference type="GO" id="GO:0005739">
    <property type="term" value="C:mitochondrion"/>
    <property type="evidence" value="ECO:0007669"/>
    <property type="project" value="UniProtKB-SubCell"/>
</dbReference>
<dbReference type="GO" id="GO:0005783">
    <property type="term" value="C:endoplasmic reticulum"/>
    <property type="evidence" value="ECO:0007669"/>
    <property type="project" value="UniProtKB-SubCell"/>
</dbReference>
<dbReference type="STRING" id="1160509.A0A3N4IKU6"/>
<evidence type="ECO:0000259" key="10">
    <source>
        <dbReference type="PROSITE" id="PS50102"/>
    </source>
</evidence>
<accession>A0A3N4IKU6</accession>
<dbReference type="GO" id="GO:0003723">
    <property type="term" value="F:RNA binding"/>
    <property type="evidence" value="ECO:0007669"/>
    <property type="project" value="UniProtKB-UniRule"/>
</dbReference>
<feature type="compositionally biased region" description="Basic and acidic residues" evidence="8">
    <location>
        <begin position="236"/>
        <end position="247"/>
    </location>
</feature>
<evidence type="ECO:0000313" key="11">
    <source>
        <dbReference type="EMBL" id="RPA82244.1"/>
    </source>
</evidence>
<name>A0A3N4IKU6_ASCIM</name>
<proteinExistence type="predicted"/>
<dbReference type="EMBL" id="ML119673">
    <property type="protein sequence ID" value="RPA82244.1"/>
    <property type="molecule type" value="Genomic_DNA"/>
</dbReference>
<keyword evidence="4" id="KW-0256">Endoplasmic reticulum</keyword>
<keyword evidence="12" id="KW-1185">Reference proteome</keyword>
<gene>
    <name evidence="11" type="ORF">BJ508DRAFT_361400</name>
</gene>
<evidence type="ECO:0000256" key="4">
    <source>
        <dbReference type="ARBA" id="ARBA00022824"/>
    </source>
</evidence>
<sequence length="1428" mass="161103">MKTIRIAGISSVATKPDILAFFSHLNPIEESLTLADYGPGTQVATVSFSTDRAANDAIKLSGRKLTPSADPTRATVIRIDNKFYGSTPLSNGSDEPGRALDIFLINRYDRHSLQLWSHLHPTTGHRTSLPLDLLPHDFPHARIILVGLQGRASRNDPKENLQAMLEEVVAAVNDAKLGRLARPAIYMGHSFGGLCLKAALVSNMAATRRLQDWCVGAVLFAVPNVRRADEEEEDSPEAKKEKEKDPKWAASKARKGSVIDVVSREFVKRARASKWYVVTVVEGKDLTVGEDAVLGLEELETVVRSSENAIGMARFGSREEEEYKQLVLAMKNIENRLAERGYAAWDQIEKWAKGQSPHCRVSLADSIYGVDEDVFLSTYGIINLEGFNFITESDDNFVVFKGDPGTGVAEFSLRVAKKLQNENNGAVYLTASKPYTTAADLWKAAVGEMADWSDNVWTRESIAAEYYKHLKTGPQETGALMTVGIMAAAGTLKYLFIHGLDQNPNKKTILTDLTHLIRVSKKHLKVVLSVQDHSDFGLKEEEISEFPLFKEDICKAHFQKFAALQLDKLREARVFGRVETLSDKMATCQDFKNIDELYVYLLSTLLARRAYDSIEDWDKARKALLFVAFAYRPLHIEELLLAVNSGEEDIWNMEVQLSEFRMFLEENLVPFLEFDVDDLGMVSLAHEHVRPFLCKCPAAWTLVGTGDVIVGKEFEDKCHLEILVTCLKALRRYHDYRNRTALGNLAGWKRKEGNPYETGLYDYASQYWVEHLKVARAAAAQDEKVGHLIARLAYSRFQDAAKGIAWNSALMTAQKKEFEDKKVFERLGINAHMNEHGRLVYELVTEQAKFMENCKAGNSVLQSEVYNRQARYKHTNPHSEPFTPDVIPLQPERLDRMVLHQISASYRFVQTRFADPRPITYYDLFYSFPSNIPNQSYTKRLLEDVRRQTPRTASYTHLSDLTRRSEFLTMADHLRHLTILYQTTGISTSSDLGAWNYEPLVNILASASQALNILATFDLPTKLPSADSAFGLSDQFLFQYDMSAQKQVYINTVTLFDSNTPKSAKQSVQLATAHTALTSSYSLVPFAIQFRTILLLSFLATFLTWSTIQYHGFIIYSIILAGILLVGRFTNILRPHWGLIFAFISRLFIRLDTTIDTPLTGPPKISTWEAPSIHNFPQALFYLCLFRILRLLMFPTDAFQSTLLKLLLFTTAWGVLAWGNLALHPFLAALANLLLNGRLVNDPAMKPWKRNLLPLWIPIDAGYLLLQLLPAILASQGIVLPEQYHFLLRNELTFRAHLTGPLWAVPLIYTALPLWGMSAFNILRTCIFVITALTFSVRTTSFLVDWSIESGAIGLLWVWFTVYFAWGVYDVVYEIFWGAGTWAGWMAKVWEVERGMKGGGAFNSGAKVEWDEGRERGGRGEMMFGGLQ</sequence>
<feature type="transmembrane region" description="Helical" evidence="9">
    <location>
        <begin position="1315"/>
        <end position="1335"/>
    </location>
</feature>
<dbReference type="SUPFAM" id="SSF54928">
    <property type="entry name" value="RNA-binding domain, RBD"/>
    <property type="match status" value="1"/>
</dbReference>
<feature type="transmembrane region" description="Helical" evidence="9">
    <location>
        <begin position="1292"/>
        <end position="1309"/>
    </location>
</feature>
<organism evidence="11 12">
    <name type="scientific">Ascobolus immersus RN42</name>
    <dbReference type="NCBI Taxonomy" id="1160509"/>
    <lineage>
        <taxon>Eukaryota</taxon>
        <taxon>Fungi</taxon>
        <taxon>Dikarya</taxon>
        <taxon>Ascomycota</taxon>
        <taxon>Pezizomycotina</taxon>
        <taxon>Pezizomycetes</taxon>
        <taxon>Pezizales</taxon>
        <taxon>Ascobolaceae</taxon>
        <taxon>Ascobolus</taxon>
    </lineage>
</organism>
<evidence type="ECO:0000256" key="2">
    <source>
        <dbReference type="ARBA" id="ARBA00004240"/>
    </source>
</evidence>
<reference evidence="11 12" key="1">
    <citation type="journal article" date="2018" name="Nat. Ecol. Evol.">
        <title>Pezizomycetes genomes reveal the molecular basis of ectomycorrhizal truffle lifestyle.</title>
        <authorList>
            <person name="Murat C."/>
            <person name="Payen T."/>
            <person name="Noel B."/>
            <person name="Kuo A."/>
            <person name="Morin E."/>
            <person name="Chen J."/>
            <person name="Kohler A."/>
            <person name="Krizsan K."/>
            <person name="Balestrini R."/>
            <person name="Da Silva C."/>
            <person name="Montanini B."/>
            <person name="Hainaut M."/>
            <person name="Levati E."/>
            <person name="Barry K.W."/>
            <person name="Belfiori B."/>
            <person name="Cichocki N."/>
            <person name="Clum A."/>
            <person name="Dockter R.B."/>
            <person name="Fauchery L."/>
            <person name="Guy J."/>
            <person name="Iotti M."/>
            <person name="Le Tacon F."/>
            <person name="Lindquist E.A."/>
            <person name="Lipzen A."/>
            <person name="Malagnac F."/>
            <person name="Mello A."/>
            <person name="Molinier V."/>
            <person name="Miyauchi S."/>
            <person name="Poulain J."/>
            <person name="Riccioni C."/>
            <person name="Rubini A."/>
            <person name="Sitrit Y."/>
            <person name="Splivallo R."/>
            <person name="Traeger S."/>
            <person name="Wang M."/>
            <person name="Zifcakova L."/>
            <person name="Wipf D."/>
            <person name="Zambonelli A."/>
            <person name="Paolocci F."/>
            <person name="Nowrousian M."/>
            <person name="Ottonello S."/>
            <person name="Baldrian P."/>
            <person name="Spatafora J.W."/>
            <person name="Henrissat B."/>
            <person name="Nagy L.G."/>
            <person name="Aury J.M."/>
            <person name="Wincker P."/>
            <person name="Grigoriev I.V."/>
            <person name="Bonfante P."/>
            <person name="Martin F.M."/>
        </authorList>
    </citation>
    <scope>NUCLEOTIDE SEQUENCE [LARGE SCALE GENOMIC DNA]</scope>
    <source>
        <strain evidence="11 12">RN42</strain>
    </source>
</reference>
<evidence type="ECO:0000256" key="1">
    <source>
        <dbReference type="ARBA" id="ARBA00004173"/>
    </source>
</evidence>
<feature type="transmembrane region" description="Helical" evidence="9">
    <location>
        <begin position="1083"/>
        <end position="1104"/>
    </location>
</feature>
<evidence type="ECO:0000256" key="8">
    <source>
        <dbReference type="SAM" id="MobiDB-lite"/>
    </source>
</evidence>
<feature type="transmembrane region" description="Helical" evidence="9">
    <location>
        <begin position="1255"/>
        <end position="1280"/>
    </location>
</feature>
<dbReference type="GO" id="GO:0016020">
    <property type="term" value="C:membrane"/>
    <property type="evidence" value="ECO:0007669"/>
    <property type="project" value="UniProtKB-SubCell"/>
</dbReference>
<dbReference type="PANTHER" id="PTHR48182:SF2">
    <property type="entry name" value="PROTEIN SERAC1"/>
    <property type="match status" value="1"/>
</dbReference>
<dbReference type="InterPro" id="IPR000504">
    <property type="entry name" value="RRM_dom"/>
</dbReference>
<evidence type="ECO:0000313" key="12">
    <source>
        <dbReference type="Proteomes" id="UP000275078"/>
    </source>
</evidence>
<dbReference type="PROSITE" id="PS50102">
    <property type="entry name" value="RRM"/>
    <property type="match status" value="1"/>
</dbReference>
<evidence type="ECO:0000256" key="6">
    <source>
        <dbReference type="ARBA" id="ARBA00023136"/>
    </source>
</evidence>